<name>A0ACC0ZMX3_9ROSI</name>
<evidence type="ECO:0000313" key="2">
    <source>
        <dbReference type="Proteomes" id="UP001163603"/>
    </source>
</evidence>
<reference evidence="2" key="1">
    <citation type="journal article" date="2023" name="G3 (Bethesda)">
        <title>Genome assembly and association tests identify interacting loci associated with vigor, precocity, and sex in interspecific pistachio rootstocks.</title>
        <authorList>
            <person name="Palmer W."/>
            <person name="Jacygrad E."/>
            <person name="Sagayaradj S."/>
            <person name="Cavanaugh K."/>
            <person name="Han R."/>
            <person name="Bertier L."/>
            <person name="Beede B."/>
            <person name="Kafkas S."/>
            <person name="Golino D."/>
            <person name="Preece J."/>
            <person name="Michelmore R."/>
        </authorList>
    </citation>
    <scope>NUCLEOTIDE SEQUENCE [LARGE SCALE GENOMIC DNA]</scope>
</reference>
<keyword evidence="2" id="KW-1185">Reference proteome</keyword>
<organism evidence="1 2">
    <name type="scientific">Pistacia integerrima</name>
    <dbReference type="NCBI Taxonomy" id="434235"/>
    <lineage>
        <taxon>Eukaryota</taxon>
        <taxon>Viridiplantae</taxon>
        <taxon>Streptophyta</taxon>
        <taxon>Embryophyta</taxon>
        <taxon>Tracheophyta</taxon>
        <taxon>Spermatophyta</taxon>
        <taxon>Magnoliopsida</taxon>
        <taxon>eudicotyledons</taxon>
        <taxon>Gunneridae</taxon>
        <taxon>Pentapetalae</taxon>
        <taxon>rosids</taxon>
        <taxon>malvids</taxon>
        <taxon>Sapindales</taxon>
        <taxon>Anacardiaceae</taxon>
        <taxon>Pistacia</taxon>
    </lineage>
</organism>
<accession>A0ACC0ZMX3</accession>
<dbReference type="EMBL" id="CM047736">
    <property type="protein sequence ID" value="KAJ0054384.1"/>
    <property type="molecule type" value="Genomic_DNA"/>
</dbReference>
<sequence>MSIEEYTIECNNLSIRVGLSESNEQITSRYFTGLNQSIRDEMGVVRLYNIEDARQYALVAEKRVSCQWEWKETTTTNKTNKGATNVKRSDKGKSIVPYEGQNNFGSFTAKGGSNSQVRCFTCGEKGHISFACPQRRVNLAKFEEELEPVFYKYDEEIEEIDVHLSQGESLVVRKVMTTTIKAEEEDWRRHSIFHTRVVCGCKVCDLVIDGGSMENIISKEVVDKLKLPTITHPHPFKVGWLKKRHEIPVTSQCLVKFTMGGNVEDEALCDIVPMDVGHILVGRPWLFDHDMDHKTKPNTYSFYKDNKRYTLHPLKEKAKQLATKSSTTSKTTRYLSVKKFNAKHEARVSDEGEAFANHIWKIHEDVRAALKASNATYSFSANQHRRMQEFEKGDQVLVHLRREQFPKGTYHKLKSKKFGPCKVFRKISSNAYLIELNFHLRCKLVRSLMFQTSFLFMDSMVFHLPLRLKFNSYHLQMLMLLKKCYMSRKFDLDEATHIDDSW</sequence>
<dbReference type="Proteomes" id="UP001163603">
    <property type="component" value="Chromosome 1"/>
</dbReference>
<proteinExistence type="predicted"/>
<protein>
    <submittedName>
        <fullName evidence="1">Uncharacterized protein</fullName>
    </submittedName>
</protein>
<comment type="caution">
    <text evidence="1">The sequence shown here is derived from an EMBL/GenBank/DDBJ whole genome shotgun (WGS) entry which is preliminary data.</text>
</comment>
<evidence type="ECO:0000313" key="1">
    <source>
        <dbReference type="EMBL" id="KAJ0054384.1"/>
    </source>
</evidence>
<gene>
    <name evidence="1" type="ORF">Pint_02265</name>
</gene>